<comment type="caution">
    <text evidence="1">The sequence shown here is derived from an EMBL/GenBank/DDBJ whole genome shotgun (WGS) entry which is preliminary data.</text>
</comment>
<organism evidence="1">
    <name type="scientific">marine sediment metagenome</name>
    <dbReference type="NCBI Taxonomy" id="412755"/>
    <lineage>
        <taxon>unclassified sequences</taxon>
        <taxon>metagenomes</taxon>
        <taxon>ecological metagenomes</taxon>
    </lineage>
</organism>
<sequence>FIKFTGVKSLEMCNAAYLKYSIHHKESLSRRIAGKPFHVSCDECEE</sequence>
<accession>X0X6I7</accession>
<evidence type="ECO:0000313" key="1">
    <source>
        <dbReference type="EMBL" id="GAG32283.1"/>
    </source>
</evidence>
<protein>
    <submittedName>
        <fullName evidence="1">Uncharacterized protein</fullName>
    </submittedName>
</protein>
<feature type="non-terminal residue" evidence="1">
    <location>
        <position position="1"/>
    </location>
</feature>
<name>X0X6I7_9ZZZZ</name>
<proteinExistence type="predicted"/>
<dbReference type="AlphaFoldDB" id="X0X6I7"/>
<reference evidence="1" key="1">
    <citation type="journal article" date="2014" name="Front. Microbiol.">
        <title>High frequency of phylogenetically diverse reductive dehalogenase-homologous genes in deep subseafloor sedimentary metagenomes.</title>
        <authorList>
            <person name="Kawai M."/>
            <person name="Futagami T."/>
            <person name="Toyoda A."/>
            <person name="Takaki Y."/>
            <person name="Nishi S."/>
            <person name="Hori S."/>
            <person name="Arai W."/>
            <person name="Tsubouchi T."/>
            <person name="Morono Y."/>
            <person name="Uchiyama I."/>
            <person name="Ito T."/>
            <person name="Fujiyama A."/>
            <person name="Inagaki F."/>
            <person name="Takami H."/>
        </authorList>
    </citation>
    <scope>NUCLEOTIDE SEQUENCE</scope>
    <source>
        <strain evidence="1">Expedition CK06-06</strain>
    </source>
</reference>
<gene>
    <name evidence="1" type="ORF">S01H1_64836</name>
</gene>
<dbReference type="EMBL" id="BARS01042760">
    <property type="protein sequence ID" value="GAG32283.1"/>
    <property type="molecule type" value="Genomic_DNA"/>
</dbReference>